<dbReference type="PANTHER" id="PTHR11746">
    <property type="entry name" value="O-METHYLTRANSFERASE"/>
    <property type="match status" value="1"/>
</dbReference>
<evidence type="ECO:0000256" key="8">
    <source>
        <dbReference type="ARBA" id="ARBA00038277"/>
    </source>
</evidence>
<dbReference type="EC" id="2.1.1.4" evidence="9"/>
<gene>
    <name evidence="15" type="ORF">OsI_20623</name>
</gene>
<proteinExistence type="inferred from homology"/>
<comment type="function">
    <text evidence="12">Methyltransferase which catalyzes the transfer of a methyl group onto N-acetylserotonin, producing melatonin (N-acetyl-5-methoxytryptamine).</text>
</comment>
<dbReference type="PROSITE" id="PS51683">
    <property type="entry name" value="SAM_OMT_II"/>
    <property type="match status" value="2"/>
</dbReference>
<evidence type="ECO:0000256" key="4">
    <source>
        <dbReference type="ARBA" id="ARBA00022603"/>
    </source>
</evidence>
<evidence type="ECO:0000256" key="6">
    <source>
        <dbReference type="ARBA" id="ARBA00022691"/>
    </source>
</evidence>
<evidence type="ECO:0000256" key="1">
    <source>
        <dbReference type="ARBA" id="ARBA00004496"/>
    </source>
</evidence>
<dbReference type="InterPro" id="IPR001077">
    <property type="entry name" value="COMT_C"/>
</dbReference>
<comment type="catalytic activity">
    <reaction evidence="11">
        <text>N-acetylserotonin + S-adenosyl-L-methionine = melatonin + S-adenosyl-L-homocysteine + H(+)</text>
        <dbReference type="Rhea" id="RHEA:15573"/>
        <dbReference type="ChEBI" id="CHEBI:15378"/>
        <dbReference type="ChEBI" id="CHEBI:16796"/>
        <dbReference type="ChEBI" id="CHEBI:17697"/>
        <dbReference type="ChEBI" id="CHEBI:57856"/>
        <dbReference type="ChEBI" id="CHEBI:59789"/>
        <dbReference type="EC" id="2.1.1.4"/>
    </reaction>
</comment>
<dbReference type="GO" id="GO:0030187">
    <property type="term" value="P:melatonin biosynthetic process"/>
    <property type="evidence" value="ECO:0007669"/>
    <property type="project" value="UniProtKB-KW"/>
</dbReference>
<organism evidence="15 16">
    <name type="scientific">Oryza sativa subsp. indica</name>
    <name type="common">Rice</name>
    <dbReference type="NCBI Taxonomy" id="39946"/>
    <lineage>
        <taxon>Eukaryota</taxon>
        <taxon>Viridiplantae</taxon>
        <taxon>Streptophyta</taxon>
        <taxon>Embryophyta</taxon>
        <taxon>Tracheophyta</taxon>
        <taxon>Spermatophyta</taxon>
        <taxon>Magnoliopsida</taxon>
        <taxon>Liliopsida</taxon>
        <taxon>Poales</taxon>
        <taxon>Poaceae</taxon>
        <taxon>BOP clade</taxon>
        <taxon>Oryzoideae</taxon>
        <taxon>Oryzeae</taxon>
        <taxon>Oryzinae</taxon>
        <taxon>Oryza</taxon>
        <taxon>Oryza sativa</taxon>
    </lineage>
</organism>
<feature type="domain" description="O-methyltransferase C-terminal" evidence="13">
    <location>
        <begin position="149"/>
        <end position="349"/>
    </location>
</feature>
<evidence type="ECO:0000256" key="9">
    <source>
        <dbReference type="ARBA" id="ARBA00039116"/>
    </source>
</evidence>
<dbReference type="Proteomes" id="UP000007015">
    <property type="component" value="Chromosome 5"/>
</dbReference>
<keyword evidence="10" id="KW-0471">Melatonin biosynthesis</keyword>
<comment type="subcellular location">
    <subcellularLocation>
        <location evidence="1">Cytoplasm</location>
    </subcellularLocation>
</comment>
<keyword evidence="6" id="KW-0949">S-adenosyl-L-methionine</keyword>
<accession>A2Y6I3</accession>
<evidence type="ECO:0000256" key="11">
    <source>
        <dbReference type="ARBA" id="ARBA00050215"/>
    </source>
</evidence>
<comment type="subunit">
    <text evidence="2">Homodimer.</text>
</comment>
<keyword evidence="5" id="KW-0808">Transferase</keyword>
<keyword evidence="3" id="KW-0963">Cytoplasm</keyword>
<dbReference type="GO" id="GO:0005737">
    <property type="term" value="C:cytoplasm"/>
    <property type="evidence" value="ECO:0007669"/>
    <property type="project" value="UniProtKB-SubCell"/>
</dbReference>
<dbReference type="EMBL" id="CM000130">
    <property type="protein sequence ID" value="EAY98693.1"/>
    <property type="molecule type" value="Genomic_DNA"/>
</dbReference>
<dbReference type="GO" id="GO:0017096">
    <property type="term" value="F:acetylserotonin O-methyltransferase activity"/>
    <property type="evidence" value="ECO:0007669"/>
    <property type="project" value="UniProtKB-EC"/>
</dbReference>
<dbReference type="Pfam" id="PF00891">
    <property type="entry name" value="Methyltransf_2"/>
    <property type="match status" value="2"/>
</dbReference>
<comment type="pathway">
    <text evidence="7">Aromatic compound metabolism; melatonin biosynthesis; melatonin from serotonin: step 1/2.</text>
</comment>
<dbReference type="InterPro" id="IPR016461">
    <property type="entry name" value="COMT-like"/>
</dbReference>
<dbReference type="FunFam" id="1.10.10.10:FF:000292">
    <property type="entry name" value="O-methyltransferase ZRP4"/>
    <property type="match status" value="1"/>
</dbReference>
<comment type="similarity">
    <text evidence="8">Belongs to the class I-like SAM-binding methyltransferase superfamily. Cation-independent O-methyltransferase family.</text>
</comment>
<feature type="domain" description="O-methyltransferase dimerisation" evidence="14">
    <location>
        <begin position="28"/>
        <end position="114"/>
    </location>
</feature>
<evidence type="ECO:0000256" key="5">
    <source>
        <dbReference type="ARBA" id="ARBA00022679"/>
    </source>
</evidence>
<dbReference type="InterPro" id="IPR036390">
    <property type="entry name" value="WH_DNA-bd_sf"/>
</dbReference>
<feature type="domain" description="O-methyltransferase C-terminal" evidence="13">
    <location>
        <begin position="362"/>
        <end position="445"/>
    </location>
</feature>
<evidence type="ECO:0000256" key="3">
    <source>
        <dbReference type="ARBA" id="ARBA00022490"/>
    </source>
</evidence>
<evidence type="ECO:0000256" key="12">
    <source>
        <dbReference type="ARBA" id="ARBA00058933"/>
    </source>
</evidence>
<dbReference type="Gene3D" id="3.40.50.150">
    <property type="entry name" value="Vaccinia Virus protein VP39"/>
    <property type="match status" value="2"/>
</dbReference>
<dbReference type="OMA" id="QHNATEN"/>
<dbReference type="Gene3D" id="1.10.10.10">
    <property type="entry name" value="Winged helix-like DNA-binding domain superfamily/Winged helix DNA-binding domain"/>
    <property type="match status" value="1"/>
</dbReference>
<evidence type="ECO:0000313" key="16">
    <source>
        <dbReference type="Proteomes" id="UP000007015"/>
    </source>
</evidence>
<keyword evidence="16" id="KW-1185">Reference proteome</keyword>
<evidence type="ECO:0000256" key="10">
    <source>
        <dbReference type="ARBA" id="ARBA00043260"/>
    </source>
</evidence>
<dbReference type="InterPro" id="IPR012967">
    <property type="entry name" value="COMT_dimerisation"/>
</dbReference>
<dbReference type="GO" id="GO:0046983">
    <property type="term" value="F:protein dimerization activity"/>
    <property type="evidence" value="ECO:0007669"/>
    <property type="project" value="InterPro"/>
</dbReference>
<dbReference type="InterPro" id="IPR036388">
    <property type="entry name" value="WH-like_DNA-bd_sf"/>
</dbReference>
<reference evidence="15 16" key="1">
    <citation type="journal article" date="2005" name="PLoS Biol.">
        <title>The genomes of Oryza sativa: a history of duplications.</title>
        <authorList>
            <person name="Yu J."/>
            <person name="Wang J."/>
            <person name="Lin W."/>
            <person name="Li S."/>
            <person name="Li H."/>
            <person name="Zhou J."/>
            <person name="Ni P."/>
            <person name="Dong W."/>
            <person name="Hu S."/>
            <person name="Zeng C."/>
            <person name="Zhang J."/>
            <person name="Zhang Y."/>
            <person name="Li R."/>
            <person name="Xu Z."/>
            <person name="Li S."/>
            <person name="Li X."/>
            <person name="Zheng H."/>
            <person name="Cong L."/>
            <person name="Lin L."/>
            <person name="Yin J."/>
            <person name="Geng J."/>
            <person name="Li G."/>
            <person name="Shi J."/>
            <person name="Liu J."/>
            <person name="Lv H."/>
            <person name="Li J."/>
            <person name="Wang J."/>
            <person name="Deng Y."/>
            <person name="Ran L."/>
            <person name="Shi X."/>
            <person name="Wang X."/>
            <person name="Wu Q."/>
            <person name="Li C."/>
            <person name="Ren X."/>
            <person name="Wang J."/>
            <person name="Wang X."/>
            <person name="Li D."/>
            <person name="Liu D."/>
            <person name="Zhang X."/>
            <person name="Ji Z."/>
            <person name="Zhao W."/>
            <person name="Sun Y."/>
            <person name="Zhang Z."/>
            <person name="Bao J."/>
            <person name="Han Y."/>
            <person name="Dong L."/>
            <person name="Ji J."/>
            <person name="Chen P."/>
            <person name="Wu S."/>
            <person name="Liu J."/>
            <person name="Xiao Y."/>
            <person name="Bu D."/>
            <person name="Tan J."/>
            <person name="Yang L."/>
            <person name="Ye C."/>
            <person name="Zhang J."/>
            <person name="Xu J."/>
            <person name="Zhou Y."/>
            <person name="Yu Y."/>
            <person name="Zhang B."/>
            <person name="Zhuang S."/>
            <person name="Wei H."/>
            <person name="Liu B."/>
            <person name="Lei M."/>
            <person name="Yu H."/>
            <person name="Li Y."/>
            <person name="Xu H."/>
            <person name="Wei S."/>
            <person name="He X."/>
            <person name="Fang L."/>
            <person name="Zhang Z."/>
            <person name="Zhang Y."/>
            <person name="Huang X."/>
            <person name="Su Z."/>
            <person name="Tong W."/>
            <person name="Li J."/>
            <person name="Tong Z."/>
            <person name="Li S."/>
            <person name="Ye J."/>
            <person name="Wang L."/>
            <person name="Fang L."/>
            <person name="Lei T."/>
            <person name="Chen C."/>
            <person name="Chen H."/>
            <person name="Xu Z."/>
            <person name="Li H."/>
            <person name="Huang H."/>
            <person name="Zhang F."/>
            <person name="Xu H."/>
            <person name="Li N."/>
            <person name="Zhao C."/>
            <person name="Li S."/>
            <person name="Dong L."/>
            <person name="Huang Y."/>
            <person name="Li L."/>
            <person name="Xi Y."/>
            <person name="Qi Q."/>
            <person name="Li W."/>
            <person name="Zhang B."/>
            <person name="Hu W."/>
            <person name="Zhang Y."/>
            <person name="Tian X."/>
            <person name="Jiao Y."/>
            <person name="Liang X."/>
            <person name="Jin J."/>
            <person name="Gao L."/>
            <person name="Zheng W."/>
            <person name="Hao B."/>
            <person name="Liu S."/>
            <person name="Wang W."/>
            <person name="Yuan L."/>
            <person name="Cao M."/>
            <person name="McDermott J."/>
            <person name="Samudrala R."/>
            <person name="Wang J."/>
            <person name="Wong G.K."/>
            <person name="Yang H."/>
        </authorList>
    </citation>
    <scope>NUCLEOTIDE SEQUENCE [LARGE SCALE GENOMIC DNA]</scope>
    <source>
        <strain evidence="16">cv. 93-11</strain>
    </source>
</reference>
<evidence type="ECO:0000256" key="2">
    <source>
        <dbReference type="ARBA" id="ARBA00011738"/>
    </source>
</evidence>
<dbReference type="HOGENOM" id="CLU_005533_7_0_1"/>
<dbReference type="FunFam" id="3.40.50.150:FF:000057">
    <property type="entry name" value="O-methyltransferase ZRP4"/>
    <property type="match status" value="1"/>
</dbReference>
<evidence type="ECO:0000259" key="13">
    <source>
        <dbReference type="Pfam" id="PF00891"/>
    </source>
</evidence>
<evidence type="ECO:0000259" key="14">
    <source>
        <dbReference type="Pfam" id="PF08100"/>
    </source>
</evidence>
<sequence length="463" mass="50955">MELTESKCDGGQEVSLLDAQLELYWNTFAVIKSMALKSALDLGIADAVHRHGGAATLAEIASEVALHPSKIPCLRRLMRALTVSGVFAAAVKPGDGGGGEPVYELTPSSRLLVGSSNLSGIMSMILHPTLVVPFLGVGEWLRRDREPPEEDPYCIFKQAHGRSLWELAGRDAAFDALVNDGMVSDSRVIMDYVVREHGEVFRGIASLVDLAGGLGAAAQVISKAFPEVRCSVMDLVHVVAKAPAGTDVEYIAGDMFESVPPADAVFLKWVLHDWGDDDCIKILKNCKKSIPPRDKGGKVIIMDIVVGAGPSDQKHREVQALFDMYIMLVNGIERDEQEWKKVFVEAGFSGYKIMPILGFRSMIEWVLHDWSDDDCIKILKNCKKAIPPRDKGGKVIIMDIVVGAGPSDQKHREVQTLFDMYIMFVNGIERDEQEWKKVFMGAGFSGYKIMPVLGFRSMIEVYP</sequence>
<evidence type="ECO:0000313" key="15">
    <source>
        <dbReference type="EMBL" id="EAY98693.1"/>
    </source>
</evidence>
<evidence type="ECO:0000256" key="7">
    <source>
        <dbReference type="ARBA" id="ARBA00037926"/>
    </source>
</evidence>
<dbReference type="Gramene" id="BGIOSGA017727-TA">
    <property type="protein sequence ID" value="BGIOSGA017727-PA"/>
    <property type="gene ID" value="BGIOSGA017727"/>
</dbReference>
<dbReference type="STRING" id="39946.A2Y6I3"/>
<name>A2Y6I3_ORYSI</name>
<dbReference type="InterPro" id="IPR029063">
    <property type="entry name" value="SAM-dependent_MTases_sf"/>
</dbReference>
<dbReference type="GO" id="GO:0032259">
    <property type="term" value="P:methylation"/>
    <property type="evidence" value="ECO:0007669"/>
    <property type="project" value="UniProtKB-KW"/>
</dbReference>
<protein>
    <recommendedName>
        <fullName evidence="9">acetylserotonin O-methyltransferase</fullName>
        <ecNumber evidence="9">2.1.1.4</ecNumber>
    </recommendedName>
</protein>
<dbReference type="SUPFAM" id="SSF53335">
    <property type="entry name" value="S-adenosyl-L-methionine-dependent methyltransferases"/>
    <property type="match status" value="2"/>
</dbReference>
<dbReference type="SUPFAM" id="SSF46785">
    <property type="entry name" value="Winged helix' DNA-binding domain"/>
    <property type="match status" value="1"/>
</dbReference>
<keyword evidence="4" id="KW-0489">Methyltransferase</keyword>
<dbReference type="AlphaFoldDB" id="A2Y6I3"/>
<dbReference type="Pfam" id="PF08100">
    <property type="entry name" value="Dimerisation"/>
    <property type="match status" value="1"/>
</dbReference>